<dbReference type="SUPFAM" id="SSF141322">
    <property type="entry name" value="NfeD domain-like"/>
    <property type="match status" value="1"/>
</dbReference>
<feature type="transmembrane region" description="Helical" evidence="5">
    <location>
        <begin position="243"/>
        <end position="262"/>
    </location>
</feature>
<dbReference type="AlphaFoldDB" id="A0A2U3K249"/>
<dbReference type="SUPFAM" id="SSF52096">
    <property type="entry name" value="ClpP/crotonase"/>
    <property type="match status" value="1"/>
</dbReference>
<dbReference type="PANTHER" id="PTHR33507">
    <property type="entry name" value="INNER MEMBRANE PROTEIN YBBJ"/>
    <property type="match status" value="1"/>
</dbReference>
<feature type="signal peptide" evidence="6">
    <location>
        <begin position="1"/>
        <end position="30"/>
    </location>
</feature>
<evidence type="ECO:0000259" key="9">
    <source>
        <dbReference type="Pfam" id="PF25145"/>
    </source>
</evidence>
<protein>
    <submittedName>
        <fullName evidence="10">Nodulation efficiency protein NfeD</fullName>
    </submittedName>
</protein>
<feature type="domain" description="NfeD-like C-terminal" evidence="7">
    <location>
        <begin position="380"/>
        <end position="434"/>
    </location>
</feature>
<gene>
    <name evidence="10" type="ORF">SBA1_120108</name>
</gene>
<evidence type="ECO:0000313" key="11">
    <source>
        <dbReference type="Proteomes" id="UP000238701"/>
    </source>
</evidence>
<dbReference type="Gene3D" id="2.40.50.140">
    <property type="entry name" value="Nucleic acid-binding proteins"/>
    <property type="match status" value="1"/>
</dbReference>
<dbReference type="InterPro" id="IPR002810">
    <property type="entry name" value="NfeD-like_C"/>
</dbReference>
<dbReference type="InterPro" id="IPR056739">
    <property type="entry name" value="NfeD_membrane"/>
</dbReference>
<evidence type="ECO:0000259" key="8">
    <source>
        <dbReference type="Pfam" id="PF24961"/>
    </source>
</evidence>
<evidence type="ECO:0000256" key="3">
    <source>
        <dbReference type="ARBA" id="ARBA00022989"/>
    </source>
</evidence>
<evidence type="ECO:0000256" key="5">
    <source>
        <dbReference type="SAM" id="Phobius"/>
    </source>
</evidence>
<evidence type="ECO:0000259" key="7">
    <source>
        <dbReference type="Pfam" id="PF01957"/>
    </source>
</evidence>
<feature type="domain" description="NfeD integral membrane" evidence="8">
    <location>
        <begin position="247"/>
        <end position="365"/>
    </location>
</feature>
<dbReference type="InterPro" id="IPR052165">
    <property type="entry name" value="Membrane_assoc_protease"/>
</dbReference>
<dbReference type="InterPro" id="IPR029045">
    <property type="entry name" value="ClpP/crotonase-like_dom_sf"/>
</dbReference>
<dbReference type="CDD" id="cd07020">
    <property type="entry name" value="Clp_protease_NfeD_1"/>
    <property type="match status" value="1"/>
</dbReference>
<name>A0A2U3K249_9BACT</name>
<keyword evidence="4 5" id="KW-0472">Membrane</keyword>
<comment type="subcellular location">
    <subcellularLocation>
        <location evidence="1">Membrane</location>
        <topology evidence="1">Multi-pass membrane protein</topology>
    </subcellularLocation>
</comment>
<proteinExistence type="predicted"/>
<evidence type="ECO:0000256" key="6">
    <source>
        <dbReference type="SAM" id="SignalP"/>
    </source>
</evidence>
<dbReference type="PANTHER" id="PTHR33507:SF4">
    <property type="entry name" value="NODULATION COMPETITIVENESS PROTEIN NFED"/>
    <property type="match status" value="1"/>
</dbReference>
<dbReference type="Proteomes" id="UP000238701">
    <property type="component" value="Unassembled WGS sequence"/>
</dbReference>
<keyword evidence="6" id="KW-0732">Signal</keyword>
<evidence type="ECO:0000256" key="1">
    <source>
        <dbReference type="ARBA" id="ARBA00004141"/>
    </source>
</evidence>
<keyword evidence="3 5" id="KW-1133">Transmembrane helix</keyword>
<dbReference type="Gene3D" id="3.90.226.10">
    <property type="entry name" value="2-enoyl-CoA Hydratase, Chain A, domain 1"/>
    <property type="match status" value="1"/>
</dbReference>
<sequence>MHSSLTTKNSKLRLIISLAFVAIFSSPAPAEILKIAINDTIQPISREYVERAVDEARRRGDQAVLIEMNTPGGLVSSTREIIEAITGSAVPVIVYVTPTGGHAGSAGIFILESADIAAMAPGTAAGAAHPVALIGPVQLKPDDDMKKKMENDTAALMRAVTSKRGRNVEAAESAVLESKSFTEQEALAQHLIDYVASSPEDLFRQMQGKPFKRFNGESVTLNLAGQPVFPYEMTLREHILDALMDPNIAFLLLAIGALALYIEFNHPGAVIPGTVGVVFILVAAFALNLLPTRFAALVLILGAFALFAAEAKFATHGVLTIGGIALLTLGGLLLVDSPIPEMRVHLATALAVSIPLGLITAFLMTIALRARRNKVVTGAQGLVGETGVAQTALSPQGKVFVHGELWDAVAASPLPVGQLVVVRKVDGLTLEVAPLTQ</sequence>
<dbReference type="GO" id="GO:0016020">
    <property type="term" value="C:membrane"/>
    <property type="evidence" value="ECO:0007669"/>
    <property type="project" value="UniProtKB-SubCell"/>
</dbReference>
<dbReference type="InterPro" id="IPR056738">
    <property type="entry name" value="NfeD1b_N"/>
</dbReference>
<organism evidence="10 11">
    <name type="scientific">Candidatus Sulfotelmatobacter kueseliae</name>
    <dbReference type="NCBI Taxonomy" id="2042962"/>
    <lineage>
        <taxon>Bacteria</taxon>
        <taxon>Pseudomonadati</taxon>
        <taxon>Acidobacteriota</taxon>
        <taxon>Terriglobia</taxon>
        <taxon>Terriglobales</taxon>
        <taxon>Candidatus Korobacteraceae</taxon>
        <taxon>Candidatus Sulfotelmatobacter</taxon>
    </lineage>
</organism>
<dbReference type="Pfam" id="PF25145">
    <property type="entry name" value="NfeD1b_N"/>
    <property type="match status" value="1"/>
</dbReference>
<evidence type="ECO:0000256" key="2">
    <source>
        <dbReference type="ARBA" id="ARBA00022692"/>
    </source>
</evidence>
<dbReference type="OrthoDB" id="9806253at2"/>
<dbReference type="EMBL" id="OMOD01000024">
    <property type="protein sequence ID" value="SPF33754.1"/>
    <property type="molecule type" value="Genomic_DNA"/>
</dbReference>
<feature type="domain" description="NfeD1b N-terminal" evidence="9">
    <location>
        <begin position="33"/>
        <end position="194"/>
    </location>
</feature>
<keyword evidence="2 5" id="KW-0812">Transmembrane</keyword>
<evidence type="ECO:0000313" key="10">
    <source>
        <dbReference type="EMBL" id="SPF33754.1"/>
    </source>
</evidence>
<accession>A0A2U3K249</accession>
<evidence type="ECO:0000256" key="4">
    <source>
        <dbReference type="ARBA" id="ARBA00023136"/>
    </source>
</evidence>
<dbReference type="Pfam" id="PF24961">
    <property type="entry name" value="NfeD_membrane"/>
    <property type="match status" value="1"/>
</dbReference>
<reference evidence="11" key="1">
    <citation type="submission" date="2018-02" db="EMBL/GenBank/DDBJ databases">
        <authorList>
            <person name="Hausmann B."/>
        </authorList>
    </citation>
    <scope>NUCLEOTIDE SEQUENCE [LARGE SCALE GENOMIC DNA]</scope>
    <source>
        <strain evidence="11">Peat soil MAG SbA1</strain>
    </source>
</reference>
<feature type="transmembrane region" description="Helical" evidence="5">
    <location>
        <begin position="316"/>
        <end position="335"/>
    </location>
</feature>
<dbReference type="InterPro" id="IPR012340">
    <property type="entry name" value="NA-bd_OB-fold"/>
</dbReference>
<feature type="transmembrane region" description="Helical" evidence="5">
    <location>
        <begin position="347"/>
        <end position="368"/>
    </location>
</feature>
<feature type="chain" id="PRO_5015544959" evidence="6">
    <location>
        <begin position="31"/>
        <end position="437"/>
    </location>
</feature>
<dbReference type="Pfam" id="PF01957">
    <property type="entry name" value="NfeD"/>
    <property type="match status" value="1"/>
</dbReference>